<protein>
    <submittedName>
        <fullName evidence="2">Acetyltransferase, GNAT family protein</fullName>
    </submittedName>
</protein>
<evidence type="ECO:0000259" key="1">
    <source>
        <dbReference type="PROSITE" id="PS51186"/>
    </source>
</evidence>
<dbReference type="HOGENOM" id="CLU_113231_3_0_11"/>
<dbReference type="Proteomes" id="UP000031524">
    <property type="component" value="Chromosome"/>
</dbReference>
<accession>A0A0B5D3N8</accession>
<dbReference type="PROSITE" id="PS51186">
    <property type="entry name" value="GNAT"/>
    <property type="match status" value="1"/>
</dbReference>
<organism evidence="2 3">
    <name type="scientific">Corynebacterium humireducens NBRC 106098 = DSM 45392</name>
    <dbReference type="NCBI Taxonomy" id="1223515"/>
    <lineage>
        <taxon>Bacteria</taxon>
        <taxon>Bacillati</taxon>
        <taxon>Actinomycetota</taxon>
        <taxon>Actinomycetes</taxon>
        <taxon>Mycobacteriales</taxon>
        <taxon>Corynebacteriaceae</taxon>
        <taxon>Corynebacterium</taxon>
    </lineage>
</organism>
<evidence type="ECO:0000313" key="3">
    <source>
        <dbReference type="Proteomes" id="UP000031524"/>
    </source>
</evidence>
<dbReference type="AlphaFoldDB" id="A0A0B5D3N8"/>
<keyword evidence="2" id="KW-0808">Transferase</keyword>
<dbReference type="Pfam" id="PF13302">
    <property type="entry name" value="Acetyltransf_3"/>
    <property type="match status" value="1"/>
</dbReference>
<dbReference type="EMBL" id="CP005286">
    <property type="protein sequence ID" value="AJE33575.1"/>
    <property type="molecule type" value="Genomic_DNA"/>
</dbReference>
<dbReference type="CDD" id="cd04301">
    <property type="entry name" value="NAT_SF"/>
    <property type="match status" value="1"/>
</dbReference>
<gene>
    <name evidence="2" type="ORF">B842_08630</name>
</gene>
<dbReference type="PANTHER" id="PTHR39173">
    <property type="entry name" value="ACETYLTRANSFERASE"/>
    <property type="match status" value="1"/>
</dbReference>
<dbReference type="OrthoDB" id="9797989at2"/>
<keyword evidence="3" id="KW-1185">Reference proteome</keyword>
<proteinExistence type="predicted"/>
<name>A0A0B5D3N8_9CORY</name>
<dbReference type="GO" id="GO:0016747">
    <property type="term" value="F:acyltransferase activity, transferring groups other than amino-acyl groups"/>
    <property type="evidence" value="ECO:0007669"/>
    <property type="project" value="InterPro"/>
</dbReference>
<dbReference type="STRING" id="1223515.B842_08630"/>
<dbReference type="Gene3D" id="3.40.630.30">
    <property type="match status" value="1"/>
</dbReference>
<feature type="domain" description="N-acetyltransferase" evidence="1">
    <location>
        <begin position="31"/>
        <end position="174"/>
    </location>
</feature>
<dbReference type="SUPFAM" id="SSF55729">
    <property type="entry name" value="Acyl-CoA N-acyltransferases (Nat)"/>
    <property type="match status" value="1"/>
</dbReference>
<evidence type="ECO:0000313" key="2">
    <source>
        <dbReference type="EMBL" id="AJE33575.1"/>
    </source>
</evidence>
<dbReference type="RefSeq" id="WP_040086195.1">
    <property type="nucleotide sequence ID" value="NZ_BCSU01000003.1"/>
</dbReference>
<dbReference type="PANTHER" id="PTHR39173:SF1">
    <property type="entry name" value="ACETYLTRANSFERASE"/>
    <property type="match status" value="1"/>
</dbReference>
<dbReference type="KEGG" id="chm:B842_08630"/>
<dbReference type="InterPro" id="IPR016181">
    <property type="entry name" value="Acyl_CoA_acyltransferase"/>
</dbReference>
<dbReference type="InterPro" id="IPR000182">
    <property type="entry name" value="GNAT_dom"/>
</dbReference>
<reference evidence="2 3" key="1">
    <citation type="submission" date="2013-04" db="EMBL/GenBank/DDBJ databases">
        <title>Complete genome sequence of Corynebacterium humireducens DSM 45392(T), isolated from a wastewater-fed microbial fuel cell.</title>
        <authorList>
            <person name="Ruckert C."/>
            <person name="Albersmeier A."/>
            <person name="Kalinowski J."/>
        </authorList>
    </citation>
    <scope>NUCLEOTIDE SEQUENCE [LARGE SCALE GENOMIC DNA]</scope>
    <source>
        <strain evidence="3">MFC-5</strain>
    </source>
</reference>
<sequence>MKLVAPTVELHRSWLESATEWGTFDQEGAAYHLAELNGLDLRDRADFGRWVELLISPERPEGFAPDSNFWLVEDDVYLGAVQLRHYLNSLQLRELFGHIGYGVRPSARGQGLATFMLRAVLWEAAVLGLRRVLVTCREDNAASIGVIRACGGVLENIRPVDDFARGWGMTTPICQFWIETGA</sequence>